<reference evidence="2" key="1">
    <citation type="submission" date="2014-09" db="EMBL/GenBank/DDBJ databases">
        <authorList>
            <person name="Magalhaes I.L.F."/>
            <person name="Oliveira U."/>
            <person name="Santos F.R."/>
            <person name="Vidigal T.H.D.A."/>
            <person name="Brescovit A.D."/>
            <person name="Santos A.J."/>
        </authorList>
    </citation>
    <scope>NUCLEOTIDE SEQUENCE</scope>
    <source>
        <tissue evidence="2">Shoot tissue taken approximately 20 cm above the soil surface</tissue>
    </source>
</reference>
<dbReference type="EMBL" id="GBRH01255141">
    <property type="protein sequence ID" value="JAD42754.1"/>
    <property type="molecule type" value="Transcribed_RNA"/>
</dbReference>
<feature type="compositionally biased region" description="Basic residues" evidence="1">
    <location>
        <begin position="1"/>
        <end position="20"/>
    </location>
</feature>
<name>A0A0A8ZTK5_ARUDO</name>
<organism evidence="2">
    <name type="scientific">Arundo donax</name>
    <name type="common">Giant reed</name>
    <name type="synonym">Donax arundinaceus</name>
    <dbReference type="NCBI Taxonomy" id="35708"/>
    <lineage>
        <taxon>Eukaryota</taxon>
        <taxon>Viridiplantae</taxon>
        <taxon>Streptophyta</taxon>
        <taxon>Embryophyta</taxon>
        <taxon>Tracheophyta</taxon>
        <taxon>Spermatophyta</taxon>
        <taxon>Magnoliopsida</taxon>
        <taxon>Liliopsida</taxon>
        <taxon>Poales</taxon>
        <taxon>Poaceae</taxon>
        <taxon>PACMAD clade</taxon>
        <taxon>Arundinoideae</taxon>
        <taxon>Arundineae</taxon>
        <taxon>Arundo</taxon>
    </lineage>
</organism>
<accession>A0A0A8ZTK5</accession>
<protein>
    <submittedName>
        <fullName evidence="2">Uncharacterized protein</fullName>
    </submittedName>
</protein>
<proteinExistence type="predicted"/>
<reference evidence="2" key="2">
    <citation type="journal article" date="2015" name="Data Brief">
        <title>Shoot transcriptome of the giant reed, Arundo donax.</title>
        <authorList>
            <person name="Barrero R.A."/>
            <person name="Guerrero F.D."/>
            <person name="Moolhuijzen P."/>
            <person name="Goolsby J.A."/>
            <person name="Tidwell J."/>
            <person name="Bellgard S.E."/>
            <person name="Bellgard M.I."/>
        </authorList>
    </citation>
    <scope>NUCLEOTIDE SEQUENCE</scope>
    <source>
        <tissue evidence="2">Shoot tissue taken approximately 20 cm above the soil surface</tissue>
    </source>
</reference>
<evidence type="ECO:0000256" key="1">
    <source>
        <dbReference type="SAM" id="MobiDB-lite"/>
    </source>
</evidence>
<feature type="compositionally biased region" description="Basic and acidic residues" evidence="1">
    <location>
        <begin position="21"/>
        <end position="32"/>
    </location>
</feature>
<dbReference type="AlphaFoldDB" id="A0A0A8ZTK5"/>
<sequence>MQKNIKHPHTLGRKSIARKRKELEDARGEEIS</sequence>
<evidence type="ECO:0000313" key="2">
    <source>
        <dbReference type="EMBL" id="JAD42754.1"/>
    </source>
</evidence>
<feature type="region of interest" description="Disordered" evidence="1">
    <location>
        <begin position="1"/>
        <end position="32"/>
    </location>
</feature>